<gene>
    <name evidence="1" type="ORF">UFOPK4180_00669</name>
</gene>
<protein>
    <submittedName>
        <fullName evidence="1">Unannotated protein</fullName>
    </submittedName>
</protein>
<evidence type="ECO:0000313" key="1">
    <source>
        <dbReference type="EMBL" id="CAB4367070.1"/>
    </source>
</evidence>
<organism evidence="1">
    <name type="scientific">freshwater metagenome</name>
    <dbReference type="NCBI Taxonomy" id="449393"/>
    <lineage>
        <taxon>unclassified sequences</taxon>
        <taxon>metagenomes</taxon>
        <taxon>ecological metagenomes</taxon>
    </lineage>
</organism>
<sequence>MKSPHTTTETSPGFLTFDLMQITADIAPPTLNSAAEVAKTEAVPKSLLVMTGSRTFSTPITNIN</sequence>
<accession>A0A6J6AEF3</accession>
<dbReference type="EMBL" id="CAESPC010000101">
    <property type="protein sequence ID" value="CAB4367070.1"/>
    <property type="molecule type" value="Genomic_DNA"/>
</dbReference>
<reference evidence="1" key="1">
    <citation type="submission" date="2020-05" db="EMBL/GenBank/DDBJ databases">
        <authorList>
            <person name="Chiriac C."/>
            <person name="Salcher M."/>
            <person name="Ghai R."/>
            <person name="Kavagutti S V."/>
        </authorList>
    </citation>
    <scope>NUCLEOTIDE SEQUENCE</scope>
</reference>
<name>A0A6J6AEF3_9ZZZZ</name>
<dbReference type="AlphaFoldDB" id="A0A6J6AEF3"/>
<proteinExistence type="predicted"/>